<comment type="similarity">
    <text evidence="1">Belongs to the DpnII type II restriction endonuclease family.</text>
</comment>
<keyword evidence="1" id="KW-0255">Endonuclease</keyword>
<dbReference type="OrthoDB" id="9771872at2"/>
<comment type="catalytic activity">
    <reaction evidence="1">
        <text>Endonucleolytic cleavage of DNA to give specific double-stranded fragments with terminal 5'-phosphates.</text>
        <dbReference type="EC" id="3.1.21.4"/>
    </reaction>
</comment>
<evidence type="ECO:0000259" key="2">
    <source>
        <dbReference type="Pfam" id="PF04556"/>
    </source>
</evidence>
<dbReference type="HOGENOM" id="CLU_089327_0_0_14"/>
<dbReference type="GO" id="GO:0003677">
    <property type="term" value="F:DNA binding"/>
    <property type="evidence" value="ECO:0007669"/>
    <property type="project" value="UniProtKB-UniRule"/>
</dbReference>
<gene>
    <name evidence="3" type="primary">dpnII</name>
    <name evidence="3" type="ordered locus">MMOB3440</name>
</gene>
<dbReference type="GO" id="GO:0009307">
    <property type="term" value="P:DNA restriction-modification system"/>
    <property type="evidence" value="ECO:0007669"/>
    <property type="project" value="UniProtKB-UniRule"/>
</dbReference>
<dbReference type="EMBL" id="AE017308">
    <property type="protein sequence ID" value="AAT27830.1"/>
    <property type="molecule type" value="Genomic_DNA"/>
</dbReference>
<dbReference type="GO" id="GO:0009036">
    <property type="term" value="F:type II site-specific deoxyribonuclease activity"/>
    <property type="evidence" value="ECO:0007669"/>
    <property type="project" value="UniProtKB-UniRule"/>
</dbReference>
<dbReference type="InterPro" id="IPR021191">
    <property type="entry name" value="Restrct_endonuc_II_DpnII"/>
</dbReference>
<sequence length="297" mass="35231">MKKNFEKWLETMKESISTWNYFVDFEKVNENIKILESELILLNSLIKSKNIEEDFEILLKNNRNILKAIPLLLAKRNGKNDSFKIYTNGKIKIFNFENMSHKAKNYAKLDIDDYIEFMRKTGLFKFLKEGKIRNLLDYARGVEVGLDSNARKNRTGKLMEDLVRDHLAKLDFIENESFFQQFSYKNLKDQFDIDLTNIKDAFKAEKRFDFVVKTEKYIYGIETNFYHSSGSKLNETARSYKTIWNETKNHSKFKFIWITDGKGWLTSKSNLKEFFNVYDGILNIKDLENGKLKELLK</sequence>
<evidence type="ECO:0000256" key="1">
    <source>
        <dbReference type="PIRNR" id="PIRNR016080"/>
    </source>
</evidence>
<proteinExistence type="inferred from homology"/>
<keyword evidence="4" id="KW-1185">Reference proteome</keyword>
<name>Q6KHU8_MYCM1</name>
<dbReference type="STRING" id="267748.MMOB3440"/>
<feature type="domain" description="Restriction endonuclease type II DpnII-like" evidence="2">
    <location>
        <begin position="4"/>
        <end position="293"/>
    </location>
</feature>
<organism evidence="3 4">
    <name type="scientific">Mycoplasma mobile (strain ATCC 43663 / 163K / NCTC 11711)</name>
    <name type="common">Mesomycoplasma mobile</name>
    <dbReference type="NCBI Taxonomy" id="267748"/>
    <lineage>
        <taxon>Bacteria</taxon>
        <taxon>Bacillati</taxon>
        <taxon>Mycoplasmatota</taxon>
        <taxon>Mycoplasmoidales</taxon>
        <taxon>Metamycoplasmataceae</taxon>
        <taxon>Mesomycoplasma</taxon>
    </lineage>
</organism>
<dbReference type="KEGG" id="mmo:MMOB3440"/>
<evidence type="ECO:0000313" key="4">
    <source>
        <dbReference type="Proteomes" id="UP000009072"/>
    </source>
</evidence>
<comment type="function">
    <text evidence="1">A P subtype restriction enzyme that recognizes the double-stranded unmethylated sequence 5'-GATC-3'.</text>
</comment>
<dbReference type="AlphaFoldDB" id="Q6KHU8"/>
<accession>Q6KHU8</accession>
<dbReference type="Pfam" id="PF04556">
    <property type="entry name" value="DpnII"/>
    <property type="match status" value="1"/>
</dbReference>
<dbReference type="eggNOG" id="ENOG502Z7V5">
    <property type="taxonomic scope" value="Bacteria"/>
</dbReference>
<evidence type="ECO:0000313" key="3">
    <source>
        <dbReference type="EMBL" id="AAT27830.1"/>
    </source>
</evidence>
<keyword evidence="1" id="KW-0680">Restriction system</keyword>
<dbReference type="RefSeq" id="WP_011264864.1">
    <property type="nucleotide sequence ID" value="NC_006908.1"/>
</dbReference>
<dbReference type="Proteomes" id="UP000009072">
    <property type="component" value="Chromosome"/>
</dbReference>
<dbReference type="InterPro" id="IPR007637">
    <property type="entry name" value="Restrct_endonuc_II_DpnII-like"/>
</dbReference>
<keyword evidence="1 3" id="KW-0378">Hydrolase</keyword>
<dbReference type="EC" id="3.1.21.4" evidence="1"/>
<protein>
    <recommendedName>
        <fullName evidence="1">Type-2 restriction enzyme</fullName>
        <ecNumber evidence="1">3.1.21.4</ecNumber>
    </recommendedName>
</protein>
<dbReference type="REBASE" id="8243">
    <property type="entry name" value="MmoORF3450P"/>
</dbReference>
<keyword evidence="1" id="KW-0540">Nuclease</keyword>
<dbReference type="PIRSF" id="PIRSF016080">
    <property type="entry name" value="Restrict_endonuc_II_DpmII"/>
    <property type="match status" value="1"/>
</dbReference>
<reference evidence="3 4" key="1">
    <citation type="journal article" date="2004" name="Genome Res.">
        <title>The complete genome and proteome of Mycoplasma mobile.</title>
        <authorList>
            <person name="Jaffe J.D."/>
            <person name="Stange-Thomann N."/>
            <person name="Smith C."/>
            <person name="DeCaprio D."/>
            <person name="Fisher S."/>
            <person name="Butler J."/>
            <person name="Calvo S."/>
            <person name="Elkins T."/>
            <person name="FitzGerald M.G."/>
            <person name="Hafez N."/>
            <person name="Kodira C.D."/>
            <person name="Major J."/>
            <person name="Wang S."/>
            <person name="Wilkinson J."/>
            <person name="Nicol R."/>
            <person name="Nusbaum C."/>
            <person name="Birren B."/>
            <person name="Berg H.C."/>
            <person name="Church G.M."/>
        </authorList>
    </citation>
    <scope>NUCLEOTIDE SEQUENCE [LARGE SCALE GENOMIC DNA]</scope>
    <source>
        <strain evidence="4">ATCC 43663 / 163K / NCTC 11711</strain>
    </source>
</reference>